<dbReference type="EMBL" id="JBDODL010000280">
    <property type="protein sequence ID" value="MES1919408.1"/>
    <property type="molecule type" value="Genomic_DNA"/>
</dbReference>
<evidence type="ECO:0000313" key="1">
    <source>
        <dbReference type="EMBL" id="MES1919408.1"/>
    </source>
</evidence>
<accession>A0ABV2AIC7</accession>
<organism evidence="1 2">
    <name type="scientific">Bonamia ostreae</name>
    <dbReference type="NCBI Taxonomy" id="126728"/>
    <lineage>
        <taxon>Eukaryota</taxon>
        <taxon>Sar</taxon>
        <taxon>Rhizaria</taxon>
        <taxon>Endomyxa</taxon>
        <taxon>Ascetosporea</taxon>
        <taxon>Haplosporida</taxon>
        <taxon>Bonamia</taxon>
    </lineage>
</organism>
<evidence type="ECO:0000313" key="2">
    <source>
        <dbReference type="Proteomes" id="UP001439008"/>
    </source>
</evidence>
<sequence length="318" mass="37331">MFVLNKSKFRTPHNLKLGSIDIEKRFIFNNLTPLDKSKRSNPFVDKLSKQPKNSAQIINEHIPKSIRTKYHIAKDIPSPLVKRLLYKMHKKAPIHWTKQRLASAFGFRKDQIEFFLKCVQIEENIKETFHSDLERMSKIDRSNRSQFTRERQKCRFYGKKKEDLSNHLNDSLYVQIVPFLSQKNIIYSPHKQYLEEVFNRRTGMFGYNKRDKCFGSTPDGLLDYDLGPERPSLKELKVPRKGVGSGKVIEEVKKVRPLKAPMIITEISKIGSYKSNKKRLPTRVRGKDGVMRHTTFLEYKTIRKRETGGKTFKKFVPI</sequence>
<proteinExistence type="predicted"/>
<dbReference type="Proteomes" id="UP001439008">
    <property type="component" value="Unassembled WGS sequence"/>
</dbReference>
<gene>
    <name evidence="1" type="ORF">MHBO_001246</name>
</gene>
<comment type="caution">
    <text evidence="1">The sequence shown here is derived from an EMBL/GenBank/DDBJ whole genome shotgun (WGS) entry which is preliminary data.</text>
</comment>
<reference evidence="1 2" key="1">
    <citation type="journal article" date="2024" name="BMC Biol.">
        <title>Comparative genomics of Ascetosporea gives new insight into the evolutionary basis for animal parasitism in Rhizaria.</title>
        <authorList>
            <person name="Hiltunen Thoren M."/>
            <person name="Onut-Brannstrom I."/>
            <person name="Alfjorden A."/>
            <person name="Peckova H."/>
            <person name="Swords F."/>
            <person name="Hooper C."/>
            <person name="Holzer A.S."/>
            <person name="Bass D."/>
            <person name="Burki F."/>
        </authorList>
    </citation>
    <scope>NUCLEOTIDE SEQUENCE [LARGE SCALE GENOMIC DNA]</scope>
    <source>
        <strain evidence="1">20-A016</strain>
    </source>
</reference>
<name>A0ABV2AIC7_9EUKA</name>
<protein>
    <submittedName>
        <fullName evidence="1">Uncharacterized protein</fullName>
    </submittedName>
</protein>
<keyword evidence="2" id="KW-1185">Reference proteome</keyword>